<dbReference type="InterPro" id="IPR017521">
    <property type="entry name" value="Sugar_tfrase_PEP-CTERM_Stp1"/>
</dbReference>
<evidence type="ECO:0000313" key="2">
    <source>
        <dbReference type="Proteomes" id="UP000275232"/>
    </source>
</evidence>
<name>A0A3N5CNP7_9SPHN</name>
<evidence type="ECO:0000313" key="1">
    <source>
        <dbReference type="EMBL" id="RPF70197.1"/>
    </source>
</evidence>
<keyword evidence="2" id="KW-1185">Reference proteome</keyword>
<gene>
    <name evidence="1" type="ORF">EG799_00045</name>
</gene>
<dbReference type="AlphaFoldDB" id="A0A3N5CNP7"/>
<dbReference type="RefSeq" id="WP_123877345.1">
    <property type="nucleotide sequence ID" value="NZ_RPFZ01000001.1"/>
</dbReference>
<dbReference type="Proteomes" id="UP000275232">
    <property type="component" value="Unassembled WGS sequence"/>
</dbReference>
<sequence length="408" mass="44028">MSGEILFLAHRLPFPPDRGDRIRSYNILKALCELAPVHVGCLTENDADLAQQANLAPLSHSWCAARRSKPLPLAALDAILCGDPINLAAFRSPRLSKWVRRVLIERDIRTIYVFSGQMGQYVPGDWSGRLVVDLVDVDSAKFEAYAGAGNWPRRWIDAREGRLLGAEERRLTGMAETTLLVSEAEANLLRTRTGAAGTIRALPNGIDTDRFDPARTIPQPLAGDGPHIVFTGQMDYAPNIAASVRMATRIMPLVRQSLPDARFFVVGRAPSAEVMRLRGKNGTAVIGEVPDTRPWIAAADAIVAPITIARGVQNKVLEAMAMARPVIASPEAATGIDAVIGRDLIAARDDDAFAAAICELAADPIRAKALGQAARQFVLSNRRWAAALADLPGIVGFARPATDHHRAA</sequence>
<dbReference type="Gene3D" id="3.40.50.2000">
    <property type="entry name" value="Glycogen Phosphorylase B"/>
    <property type="match status" value="2"/>
</dbReference>
<dbReference type="SUPFAM" id="SSF53756">
    <property type="entry name" value="UDP-Glycosyltransferase/glycogen phosphorylase"/>
    <property type="match status" value="1"/>
</dbReference>
<dbReference type="GO" id="GO:0016757">
    <property type="term" value="F:glycosyltransferase activity"/>
    <property type="evidence" value="ECO:0007669"/>
    <property type="project" value="TreeGrafter"/>
</dbReference>
<protein>
    <submittedName>
        <fullName evidence="1">TIGR03087 family PEP-CTERM/XrtA system glycosyltransferase</fullName>
    </submittedName>
</protein>
<reference evidence="1 2" key="1">
    <citation type="submission" date="2018-11" db="EMBL/GenBank/DDBJ databases">
        <title>Erythrobacter spongiae sp. nov., isolated from a marine sponge.</title>
        <authorList>
            <person name="Zhuang L."/>
            <person name="Luo L."/>
        </authorList>
    </citation>
    <scope>NUCLEOTIDE SEQUENCE [LARGE SCALE GENOMIC DNA]</scope>
    <source>
        <strain evidence="1 2">HN-E23</strain>
    </source>
</reference>
<dbReference type="CDD" id="cd03801">
    <property type="entry name" value="GT4_PimA-like"/>
    <property type="match status" value="1"/>
</dbReference>
<dbReference type="NCBIfam" id="TIGR03087">
    <property type="entry name" value="stp1"/>
    <property type="match status" value="1"/>
</dbReference>
<proteinExistence type="predicted"/>
<organism evidence="1 2">
    <name type="scientific">Aurantiacibacter spongiae</name>
    <dbReference type="NCBI Taxonomy" id="2488860"/>
    <lineage>
        <taxon>Bacteria</taxon>
        <taxon>Pseudomonadati</taxon>
        <taxon>Pseudomonadota</taxon>
        <taxon>Alphaproteobacteria</taxon>
        <taxon>Sphingomonadales</taxon>
        <taxon>Erythrobacteraceae</taxon>
        <taxon>Aurantiacibacter</taxon>
    </lineage>
</organism>
<dbReference type="OrthoDB" id="9807209at2"/>
<comment type="caution">
    <text evidence="1">The sequence shown here is derived from an EMBL/GenBank/DDBJ whole genome shotgun (WGS) entry which is preliminary data.</text>
</comment>
<dbReference type="Pfam" id="PF13692">
    <property type="entry name" value="Glyco_trans_1_4"/>
    <property type="match status" value="1"/>
</dbReference>
<keyword evidence="1" id="KW-0808">Transferase</keyword>
<dbReference type="PANTHER" id="PTHR12526">
    <property type="entry name" value="GLYCOSYLTRANSFERASE"/>
    <property type="match status" value="1"/>
</dbReference>
<dbReference type="PANTHER" id="PTHR12526:SF600">
    <property type="entry name" value="GLYCOSYL TRANSFERASE GROUP 1"/>
    <property type="match status" value="1"/>
</dbReference>
<accession>A0A3N5CNP7</accession>
<dbReference type="EMBL" id="RPFZ01000001">
    <property type="protein sequence ID" value="RPF70197.1"/>
    <property type="molecule type" value="Genomic_DNA"/>
</dbReference>